<feature type="chain" id="PRO_5011452625" description="Cyanophycinase" evidence="1">
    <location>
        <begin position="26"/>
        <end position="601"/>
    </location>
</feature>
<dbReference type="AlphaFoldDB" id="A0A1I1PN81"/>
<evidence type="ECO:0000313" key="2">
    <source>
        <dbReference type="EMBL" id="SFD11236.1"/>
    </source>
</evidence>
<dbReference type="PANTHER" id="PTHR36175:SF1">
    <property type="entry name" value="CYANOPHYCINASE"/>
    <property type="match status" value="1"/>
</dbReference>
<name>A0A1I1PN81_9GAMM</name>
<accession>A0A1I1PN81</accession>
<protein>
    <recommendedName>
        <fullName evidence="4">Cyanophycinase</fullName>
    </recommendedName>
</protein>
<feature type="signal peptide" evidence="1">
    <location>
        <begin position="1"/>
        <end position="25"/>
    </location>
</feature>
<reference evidence="2 3" key="1">
    <citation type="submission" date="2016-10" db="EMBL/GenBank/DDBJ databases">
        <authorList>
            <person name="de Groot N.N."/>
        </authorList>
    </citation>
    <scope>NUCLEOTIDE SEQUENCE [LARGE SCALE GENOMIC DNA]</scope>
    <source>
        <strain evidence="2 3">DSM 6059</strain>
    </source>
</reference>
<dbReference type="Gene3D" id="3.40.50.880">
    <property type="match status" value="1"/>
</dbReference>
<gene>
    <name evidence="2" type="ORF">SAMN02745724_03521</name>
</gene>
<sequence length="601" mass="67338">MSLRKIKIGIFVGLFSLVDMASSIAATPDLFLFGQGLSFCASDNMQDCSKEKKESGFSDNSKQPAIYSITDDALTRLSEFPWTEQPELKLQTIALLKVLKPKLDGKKLNERLFVRLLRRENLTYLNEPLKGRDIWSNLFEFEKRNLFDLLEQKQSLSSGKRLITAVDIKATENQSSLLAYNAFYKAAVKIAGKKRKPRIAFITGNDRDPYKRVDYLKALFEDLGFEATWLPVDAAMQTALAAKQYDLTACDSLEEFQIKKLASYRRKILYPDLFKQQLASCKKKNEIVDNLKKSDALFIADGSALLSFHSFYTPTGEKSDVLLKLEEMLQNKQIILGLEGDSIHALSNRSTIFSGDGLQVMLTPSTVMSSGNEACSLGLDCISLEAERNLGYLNKSILNVFPWGVFDTQISSLARQPRLIKTALETDNRFAFGLDKLTSIAITSDKTENGDIVEFTVLGKGGFWVFDTSKIALTDSLKQELITDEFTSYYLTHQDKMTLRNKAITVDFASWKYTNNTNTQSPTVTSSQPFARYNFYKLNKMLCNTGALEAKGSGDIQGLEYTLLLKKDASSTSRKGLITLDNKNLSTCSFASISSQIKILN</sequence>
<organism evidence="2 3">
    <name type="scientific">Pseudoalteromonas denitrificans DSM 6059</name>
    <dbReference type="NCBI Taxonomy" id="1123010"/>
    <lineage>
        <taxon>Bacteria</taxon>
        <taxon>Pseudomonadati</taxon>
        <taxon>Pseudomonadota</taxon>
        <taxon>Gammaproteobacteria</taxon>
        <taxon>Alteromonadales</taxon>
        <taxon>Pseudoalteromonadaceae</taxon>
        <taxon>Pseudoalteromonas</taxon>
    </lineage>
</organism>
<keyword evidence="1" id="KW-0732">Signal</keyword>
<dbReference type="EMBL" id="FOLO01000033">
    <property type="protein sequence ID" value="SFD11236.1"/>
    <property type="molecule type" value="Genomic_DNA"/>
</dbReference>
<dbReference type="OrthoDB" id="9799980at2"/>
<evidence type="ECO:0000256" key="1">
    <source>
        <dbReference type="SAM" id="SignalP"/>
    </source>
</evidence>
<evidence type="ECO:0000313" key="3">
    <source>
        <dbReference type="Proteomes" id="UP000198862"/>
    </source>
</evidence>
<dbReference type="RefSeq" id="WP_091987388.1">
    <property type="nucleotide sequence ID" value="NZ_FOLO01000033.1"/>
</dbReference>
<dbReference type="STRING" id="1123010.SAMN02745724_03521"/>
<proteinExistence type="predicted"/>
<dbReference type="InterPro" id="IPR029062">
    <property type="entry name" value="Class_I_gatase-like"/>
</dbReference>
<dbReference type="PANTHER" id="PTHR36175">
    <property type="entry name" value="CYANOPHYCINASE"/>
    <property type="match status" value="1"/>
</dbReference>
<evidence type="ECO:0008006" key="4">
    <source>
        <dbReference type="Google" id="ProtNLM"/>
    </source>
</evidence>
<dbReference type="Proteomes" id="UP000198862">
    <property type="component" value="Unassembled WGS sequence"/>
</dbReference>
<keyword evidence="3" id="KW-1185">Reference proteome</keyword>